<gene>
    <name evidence="2" type="ORF">AMECASPLE_028199</name>
</gene>
<organism evidence="2 3">
    <name type="scientific">Ameca splendens</name>
    <dbReference type="NCBI Taxonomy" id="208324"/>
    <lineage>
        <taxon>Eukaryota</taxon>
        <taxon>Metazoa</taxon>
        <taxon>Chordata</taxon>
        <taxon>Craniata</taxon>
        <taxon>Vertebrata</taxon>
        <taxon>Euteleostomi</taxon>
        <taxon>Actinopterygii</taxon>
        <taxon>Neopterygii</taxon>
        <taxon>Teleostei</taxon>
        <taxon>Neoteleostei</taxon>
        <taxon>Acanthomorphata</taxon>
        <taxon>Ovalentaria</taxon>
        <taxon>Atherinomorphae</taxon>
        <taxon>Cyprinodontiformes</taxon>
        <taxon>Goodeidae</taxon>
        <taxon>Ameca</taxon>
    </lineage>
</organism>
<dbReference type="EMBL" id="JAHRIP010059506">
    <property type="protein sequence ID" value="MEQ2304547.1"/>
    <property type="molecule type" value="Genomic_DNA"/>
</dbReference>
<feature type="compositionally biased region" description="Pro residues" evidence="1">
    <location>
        <begin position="86"/>
        <end position="98"/>
    </location>
</feature>
<dbReference type="Proteomes" id="UP001469553">
    <property type="component" value="Unassembled WGS sequence"/>
</dbReference>
<feature type="region of interest" description="Disordered" evidence="1">
    <location>
        <begin position="1"/>
        <end position="125"/>
    </location>
</feature>
<feature type="non-terminal residue" evidence="2">
    <location>
        <position position="125"/>
    </location>
</feature>
<keyword evidence="3" id="KW-1185">Reference proteome</keyword>
<evidence type="ECO:0000256" key="1">
    <source>
        <dbReference type="SAM" id="MobiDB-lite"/>
    </source>
</evidence>
<proteinExistence type="predicted"/>
<evidence type="ECO:0000313" key="3">
    <source>
        <dbReference type="Proteomes" id="UP001469553"/>
    </source>
</evidence>
<accession>A0ABV0ZFK6</accession>
<name>A0ABV0ZFK6_9TELE</name>
<comment type="caution">
    <text evidence="2">The sequence shown here is derived from an EMBL/GenBank/DDBJ whole genome shotgun (WGS) entry which is preliminary data.</text>
</comment>
<evidence type="ECO:0000313" key="2">
    <source>
        <dbReference type="EMBL" id="MEQ2304547.1"/>
    </source>
</evidence>
<reference evidence="2 3" key="1">
    <citation type="submission" date="2021-06" db="EMBL/GenBank/DDBJ databases">
        <authorList>
            <person name="Palmer J.M."/>
        </authorList>
    </citation>
    <scope>NUCLEOTIDE SEQUENCE [LARGE SCALE GENOMIC DNA]</scope>
    <source>
        <strain evidence="2 3">AS_MEX2019</strain>
        <tissue evidence="2">Muscle</tissue>
    </source>
</reference>
<sequence length="125" mass="13370">MHTHKNTHSHTPNIKTNNNEHRTLTHTPHTYSILPGPGAHTPYGQPAPGLQEVVPFPPGAETGTPSQHLNLVWASPGSCLNLSDPGPDPDPPPRPQSPTTPILIRGGGHVQKRGLHVQKNPSSRA</sequence>
<protein>
    <submittedName>
        <fullName evidence="2">Uncharacterized protein</fullName>
    </submittedName>
</protein>